<evidence type="ECO:0000256" key="1">
    <source>
        <dbReference type="ARBA" id="ARBA00006700"/>
    </source>
</evidence>
<dbReference type="Proteomes" id="UP000613580">
    <property type="component" value="Unassembled WGS sequence"/>
</dbReference>
<comment type="similarity">
    <text evidence="1">Belongs to the universal ribosomal protein uL23 family.</text>
</comment>
<dbReference type="Pfam" id="PF00276">
    <property type="entry name" value="Ribosomal_L23"/>
    <property type="match status" value="1"/>
</dbReference>
<dbReference type="SUPFAM" id="SSF54189">
    <property type="entry name" value="Ribosomal proteins S24e, L23 and L15e"/>
    <property type="match status" value="1"/>
</dbReference>
<dbReference type="Gene3D" id="3.30.70.330">
    <property type="match status" value="1"/>
</dbReference>
<keyword evidence="3" id="KW-0687">Ribonucleoprotein</keyword>
<dbReference type="GO" id="GO:0032543">
    <property type="term" value="P:mitochondrial translation"/>
    <property type="evidence" value="ECO:0007669"/>
    <property type="project" value="TreeGrafter"/>
</dbReference>
<dbReference type="PANTHER" id="PTHR12059:SF5">
    <property type="entry name" value="LARGE RIBOSOMAL SUBUNIT PROTEIN UL23M"/>
    <property type="match status" value="1"/>
</dbReference>
<dbReference type="InterPro" id="IPR012678">
    <property type="entry name" value="Ribosomal_uL23/eL15/eS24_sf"/>
</dbReference>
<dbReference type="InterPro" id="IPR013025">
    <property type="entry name" value="Ribosomal_uL23-like"/>
</dbReference>
<evidence type="ECO:0000313" key="6">
    <source>
        <dbReference type="EMBL" id="KAF7308503.1"/>
    </source>
</evidence>
<dbReference type="GO" id="GO:0003735">
    <property type="term" value="F:structural constituent of ribosome"/>
    <property type="evidence" value="ECO:0007669"/>
    <property type="project" value="InterPro"/>
</dbReference>
<reference evidence="6" key="1">
    <citation type="submission" date="2020-05" db="EMBL/GenBank/DDBJ databases">
        <title>Mycena genomes resolve the evolution of fungal bioluminescence.</title>
        <authorList>
            <person name="Tsai I.J."/>
        </authorList>
    </citation>
    <scope>NUCLEOTIDE SEQUENCE</scope>
    <source>
        <strain evidence="6">110903Hualien_Pintung</strain>
    </source>
</reference>
<proteinExistence type="inferred from homology"/>
<evidence type="ECO:0000256" key="2">
    <source>
        <dbReference type="ARBA" id="ARBA00022980"/>
    </source>
</evidence>
<evidence type="ECO:0000256" key="4">
    <source>
        <dbReference type="ARBA" id="ARBA00039977"/>
    </source>
</evidence>
<dbReference type="AlphaFoldDB" id="A0A8H6SYT8"/>
<name>A0A8H6SYT8_MYCCL</name>
<dbReference type="GO" id="GO:0005762">
    <property type="term" value="C:mitochondrial large ribosomal subunit"/>
    <property type="evidence" value="ECO:0007669"/>
    <property type="project" value="TreeGrafter"/>
</dbReference>
<protein>
    <recommendedName>
        <fullName evidence="4">Large ribosomal subunit protein uL23m</fullName>
    </recommendedName>
</protein>
<dbReference type="EMBL" id="JACAZE010000008">
    <property type="protein sequence ID" value="KAF7308503.1"/>
    <property type="molecule type" value="Genomic_DNA"/>
</dbReference>
<keyword evidence="2" id="KW-0689">Ribosomal protein</keyword>
<sequence length="331" mass="38321">MFRATLARLSASPKPSPPPAATHGRSKLPHVHNPLYRKQVSLALARSQPLAVRLRRAQRHAQKIGLPPSTDKKPQQRLELNDFLRKRDEQPLKDIRIPRIRGMTVAYHQGKPYTVAVEGKKVYLPNIVIRLVRNHTPPGEPYNPWQATFRVPKNLTKTDIRGYLMAVYGVQTTYIRTDNYRAELTRMPENRNVSNHSKPSIATYKRAIVGLVEPFYYPQRLEDMEPARREQREAEIEDKLQIQLSQELERVNNQNRRLSQAMPKRVAGSYWTKEVTLTRAQKLKKASDERDLRESLIAEQVEKWQRKRAAGEQIALNEKRPKSTQIPVVAE</sequence>
<keyword evidence="7" id="KW-1185">Reference proteome</keyword>
<evidence type="ECO:0000256" key="5">
    <source>
        <dbReference type="SAM" id="MobiDB-lite"/>
    </source>
</evidence>
<feature type="region of interest" description="Disordered" evidence="5">
    <location>
        <begin position="1"/>
        <end position="31"/>
    </location>
</feature>
<organism evidence="6 7">
    <name type="scientific">Mycena chlorophos</name>
    <name type="common">Agaric fungus</name>
    <name type="synonym">Agaricus chlorophos</name>
    <dbReference type="NCBI Taxonomy" id="658473"/>
    <lineage>
        <taxon>Eukaryota</taxon>
        <taxon>Fungi</taxon>
        <taxon>Dikarya</taxon>
        <taxon>Basidiomycota</taxon>
        <taxon>Agaricomycotina</taxon>
        <taxon>Agaricomycetes</taxon>
        <taxon>Agaricomycetidae</taxon>
        <taxon>Agaricales</taxon>
        <taxon>Marasmiineae</taxon>
        <taxon>Mycenaceae</taxon>
        <taxon>Mycena</taxon>
    </lineage>
</organism>
<evidence type="ECO:0000256" key="3">
    <source>
        <dbReference type="ARBA" id="ARBA00023274"/>
    </source>
</evidence>
<evidence type="ECO:0000313" key="7">
    <source>
        <dbReference type="Proteomes" id="UP000613580"/>
    </source>
</evidence>
<dbReference type="OrthoDB" id="275582at2759"/>
<gene>
    <name evidence="6" type="ORF">HMN09_00699300</name>
</gene>
<dbReference type="InterPro" id="IPR012677">
    <property type="entry name" value="Nucleotide-bd_a/b_plait_sf"/>
</dbReference>
<accession>A0A8H6SYT8</accession>
<dbReference type="PANTHER" id="PTHR12059">
    <property type="entry name" value="RIBOSOMAL PROTEIN L23-RELATED"/>
    <property type="match status" value="1"/>
</dbReference>
<comment type="caution">
    <text evidence="6">The sequence shown here is derived from an EMBL/GenBank/DDBJ whole genome shotgun (WGS) entry which is preliminary data.</text>
</comment>